<dbReference type="EMBL" id="PJZF01000006">
    <property type="protein sequence ID" value="PLR37956.1"/>
    <property type="molecule type" value="Genomic_DNA"/>
</dbReference>
<gene>
    <name evidence="1" type="ORF">CYR55_09570</name>
</gene>
<comment type="caution">
    <text evidence="1">The sequence shown here is derived from an EMBL/GenBank/DDBJ whole genome shotgun (WGS) entry which is preliminary data.</text>
</comment>
<proteinExistence type="predicted"/>
<evidence type="ECO:0000313" key="1">
    <source>
        <dbReference type="EMBL" id="PLR37956.1"/>
    </source>
</evidence>
<evidence type="ECO:0000313" key="2">
    <source>
        <dbReference type="Proteomes" id="UP000234240"/>
    </source>
</evidence>
<keyword evidence="2" id="KW-1185">Reference proteome</keyword>
<sequence length="237" mass="26784">MRASEYLRMKFQHDRHLALVAQNGFRGTMQAAMGVASDIYSGLERASWYSSCFIPGYNNVCQELKAEEVRSLYSMLSIYRHCDVIQHMLYLYFKKICEDIKEGSPKGSARELVTSVAGFASNITVTGGTRYALASALSEALAQSGFLSKIVVEKISGQIPKAVFLLQFFGMQQKAALAARALKAIDPEYYWLLYHAKLEMLYYFAEPLLVDLIKKVRSDAFTDLDKLTDYIRENYGV</sequence>
<dbReference type="Proteomes" id="UP000234240">
    <property type="component" value="Unassembled WGS sequence"/>
</dbReference>
<dbReference type="AlphaFoldDB" id="A0A2N5E8H7"/>
<reference evidence="1 2" key="1">
    <citation type="submission" date="2017-12" db="EMBL/GenBank/DDBJ databases">
        <title>Characterization of six clinical isolates of Enterochimera gen. nov., a novel genus of the Yersiniaciae family and the three species Enterochimera arupensis sp. nov., Enterochimera coloradensis sp. nov, and Enterochimera californica sp. nov.</title>
        <authorList>
            <person name="Rossi A."/>
            <person name="Fisher M."/>
        </authorList>
    </citation>
    <scope>NUCLEOTIDE SEQUENCE [LARGE SCALE GENOMIC DNA]</scope>
    <source>
        <strain evidence="2">2015-Iso6</strain>
    </source>
</reference>
<protein>
    <submittedName>
        <fullName evidence="1">Uncharacterized protein</fullName>
    </submittedName>
</protein>
<name>A0A2N5E8H7_9GAMM</name>
<accession>A0A2N5E8H7</accession>
<dbReference type="OrthoDB" id="6433535at2"/>
<organism evidence="1 2">
    <name type="scientific">Chimaeribacter californicus</name>
    <dbReference type="NCBI Taxonomy" id="2060067"/>
    <lineage>
        <taxon>Bacteria</taxon>
        <taxon>Pseudomonadati</taxon>
        <taxon>Pseudomonadota</taxon>
        <taxon>Gammaproteobacteria</taxon>
        <taxon>Enterobacterales</taxon>
        <taxon>Yersiniaceae</taxon>
        <taxon>Chimaeribacter</taxon>
    </lineage>
</organism>